<proteinExistence type="predicted"/>
<dbReference type="Proteomes" id="UP001165064">
    <property type="component" value="Unassembled WGS sequence"/>
</dbReference>
<reference evidence="1" key="1">
    <citation type="submission" date="2023-04" db="EMBL/GenBank/DDBJ databases">
        <title>Ambrosiozyma monospora NBRC 10751.</title>
        <authorList>
            <person name="Ichikawa N."/>
            <person name="Sato H."/>
            <person name="Tonouchi N."/>
        </authorList>
    </citation>
    <scope>NUCLEOTIDE SEQUENCE</scope>
    <source>
        <strain evidence="1">NBRC 10751</strain>
    </source>
</reference>
<gene>
    <name evidence="1" type="ORF">Amon02_000755400</name>
</gene>
<sequence length="209" mass="23539">MVTDILPSYQLHEYISRDIDTIISDLKNSQISNPNYLSPDSFKRSVNAFNSSNDHLSIQSPPYSESSGNSEWYYSESLSDGVRSIPGHASDYLVNQFHAETNFKKSLLAHFYELRYRMQDAIAISVSINGLSNINDKTYTSGDLVEGSFKLYNKSSLDIDLGIVLVTLEGNYWWKTKKKGRSELITKPFMTLVEIEASVASKFGKPSLP</sequence>
<evidence type="ECO:0000313" key="2">
    <source>
        <dbReference type="Proteomes" id="UP001165064"/>
    </source>
</evidence>
<accession>A0ACB5TCD8</accession>
<dbReference type="EMBL" id="BSXS01006318">
    <property type="protein sequence ID" value="GME85354.1"/>
    <property type="molecule type" value="Genomic_DNA"/>
</dbReference>
<evidence type="ECO:0000313" key="1">
    <source>
        <dbReference type="EMBL" id="GME85354.1"/>
    </source>
</evidence>
<organism evidence="1 2">
    <name type="scientific">Ambrosiozyma monospora</name>
    <name type="common">Yeast</name>
    <name type="synonym">Endomycopsis monosporus</name>
    <dbReference type="NCBI Taxonomy" id="43982"/>
    <lineage>
        <taxon>Eukaryota</taxon>
        <taxon>Fungi</taxon>
        <taxon>Dikarya</taxon>
        <taxon>Ascomycota</taxon>
        <taxon>Saccharomycotina</taxon>
        <taxon>Pichiomycetes</taxon>
        <taxon>Pichiales</taxon>
        <taxon>Pichiaceae</taxon>
        <taxon>Ambrosiozyma</taxon>
    </lineage>
</organism>
<comment type="caution">
    <text evidence="1">The sequence shown here is derived from an EMBL/GenBank/DDBJ whole genome shotgun (WGS) entry which is preliminary data.</text>
</comment>
<protein>
    <submittedName>
        <fullName evidence="1">Unnamed protein product</fullName>
    </submittedName>
</protein>
<keyword evidence="2" id="KW-1185">Reference proteome</keyword>
<name>A0ACB5TCD8_AMBMO</name>